<keyword evidence="2" id="KW-1185">Reference proteome</keyword>
<dbReference type="AlphaFoldDB" id="A0A0K1S3C7"/>
<dbReference type="PATRIC" id="fig|1638788.3.peg.3555"/>
<organism evidence="1 2">
    <name type="scientific">Microcystis panniformis FACHB-1757</name>
    <dbReference type="NCBI Taxonomy" id="1638788"/>
    <lineage>
        <taxon>Bacteria</taxon>
        <taxon>Bacillati</taxon>
        <taxon>Cyanobacteriota</taxon>
        <taxon>Cyanophyceae</taxon>
        <taxon>Oscillatoriophycideae</taxon>
        <taxon>Chroococcales</taxon>
        <taxon>Microcystaceae</taxon>
        <taxon>Microcystis</taxon>
    </lineage>
</organism>
<reference evidence="1 2" key="1">
    <citation type="journal article" date="2016" name="Stand. Genomic Sci.">
        <title>Complete genome sequence and genomic characterization of Microcystis panniformis FACHB 1757 by third-generation sequencing.</title>
        <authorList>
            <person name="Zhang J.Y."/>
            <person name="Guan R."/>
            <person name="Zhang H.J."/>
            <person name="Li H."/>
            <person name="Xiao P."/>
            <person name="Yu G.L."/>
            <person name="Du L."/>
            <person name="Cao D.M."/>
            <person name="Zhu B.C."/>
            <person name="Li R.H."/>
            <person name="Lu Z.H."/>
        </authorList>
    </citation>
    <scope>NUCLEOTIDE SEQUENCE [LARGE SCALE GENOMIC DNA]</scope>
    <source>
        <strain evidence="1 2">FACHB-1757</strain>
    </source>
</reference>
<dbReference type="KEGG" id="mpk:VL20_3515"/>
<protein>
    <submittedName>
        <fullName evidence="1">Uncharacterized protein</fullName>
    </submittedName>
</protein>
<name>A0A0K1S3C7_9CHRO</name>
<gene>
    <name evidence="1" type="ORF">VL20_3515</name>
</gene>
<accession>A0A0K1S3C7</accession>
<dbReference type="EMBL" id="CP011339">
    <property type="protein sequence ID" value="AKV68518.1"/>
    <property type="molecule type" value="Genomic_DNA"/>
</dbReference>
<proteinExistence type="predicted"/>
<evidence type="ECO:0000313" key="1">
    <source>
        <dbReference type="EMBL" id="AKV68518.1"/>
    </source>
</evidence>
<dbReference type="Proteomes" id="UP000068167">
    <property type="component" value="Chromosome"/>
</dbReference>
<sequence length="39" mass="4620">MDWYHLIENLYKVGGSFQGIEEVKCFLEEGGRGRRYLLL</sequence>
<evidence type="ECO:0000313" key="2">
    <source>
        <dbReference type="Proteomes" id="UP000068167"/>
    </source>
</evidence>